<dbReference type="PANTHER" id="PTHR42686">
    <property type="entry name" value="GH17980P-RELATED"/>
    <property type="match status" value="1"/>
</dbReference>
<keyword evidence="2" id="KW-0560">Oxidoreductase</keyword>
<evidence type="ECO:0000259" key="1">
    <source>
        <dbReference type="Pfam" id="PF00248"/>
    </source>
</evidence>
<dbReference type="GO" id="GO:0047834">
    <property type="term" value="F:D-threo-aldose 1-dehydrogenase activity"/>
    <property type="evidence" value="ECO:0007669"/>
    <property type="project" value="UniProtKB-EC"/>
</dbReference>
<comment type="caution">
    <text evidence="2">The sequence shown here is derived from an EMBL/GenBank/DDBJ whole genome shotgun (WGS) entry which is preliminary data.</text>
</comment>
<dbReference type="InterPro" id="IPR036812">
    <property type="entry name" value="NAD(P)_OxRdtase_dom_sf"/>
</dbReference>
<dbReference type="AlphaFoldDB" id="A0A7W9MS86"/>
<dbReference type="InterPro" id="IPR023210">
    <property type="entry name" value="NADP_OxRdtase_dom"/>
</dbReference>
<dbReference type="InterPro" id="IPR020471">
    <property type="entry name" value="AKR"/>
</dbReference>
<dbReference type="Proteomes" id="UP000549971">
    <property type="component" value="Unassembled WGS sequence"/>
</dbReference>
<keyword evidence="3" id="KW-1185">Reference proteome</keyword>
<evidence type="ECO:0000313" key="2">
    <source>
        <dbReference type="EMBL" id="MBB5833897.1"/>
    </source>
</evidence>
<dbReference type="GO" id="GO:0005829">
    <property type="term" value="C:cytosol"/>
    <property type="evidence" value="ECO:0007669"/>
    <property type="project" value="TreeGrafter"/>
</dbReference>
<dbReference type="Gene3D" id="3.20.20.100">
    <property type="entry name" value="NADP-dependent oxidoreductase domain"/>
    <property type="match status" value="1"/>
</dbReference>
<name>A0A7W9MS86_9ACTN</name>
<organism evidence="2 3">
    <name type="scientific">Kribbella italica</name>
    <dbReference type="NCBI Taxonomy" id="1540520"/>
    <lineage>
        <taxon>Bacteria</taxon>
        <taxon>Bacillati</taxon>
        <taxon>Actinomycetota</taxon>
        <taxon>Actinomycetes</taxon>
        <taxon>Propionibacteriales</taxon>
        <taxon>Kribbellaceae</taxon>
        <taxon>Kribbella</taxon>
    </lineage>
</organism>
<dbReference type="EMBL" id="JACHMY010000001">
    <property type="protein sequence ID" value="MBB5833897.1"/>
    <property type="molecule type" value="Genomic_DNA"/>
</dbReference>
<dbReference type="PANTHER" id="PTHR42686:SF1">
    <property type="entry name" value="GH17980P-RELATED"/>
    <property type="match status" value="1"/>
</dbReference>
<accession>A0A7W9MS86</accession>
<feature type="domain" description="NADP-dependent oxidoreductase" evidence="1">
    <location>
        <begin position="22"/>
        <end position="260"/>
    </location>
</feature>
<protein>
    <submittedName>
        <fullName evidence="2">D-threo-aldose 1-dehydrogenase</fullName>
        <ecNumber evidence="2">1.1.1.122</ecNumber>
    </submittedName>
</protein>
<dbReference type="EC" id="1.1.1.122" evidence="2"/>
<evidence type="ECO:0000313" key="3">
    <source>
        <dbReference type="Proteomes" id="UP000549971"/>
    </source>
</evidence>
<dbReference type="Pfam" id="PF00248">
    <property type="entry name" value="Aldo_ket_red"/>
    <property type="match status" value="1"/>
</dbReference>
<dbReference type="SUPFAM" id="SSF51430">
    <property type="entry name" value="NAD(P)-linked oxidoreductase"/>
    <property type="match status" value="1"/>
</dbReference>
<gene>
    <name evidence="2" type="ORF">HDA39_000631</name>
</gene>
<reference evidence="2 3" key="1">
    <citation type="submission" date="2020-08" db="EMBL/GenBank/DDBJ databases">
        <title>Sequencing the genomes of 1000 actinobacteria strains.</title>
        <authorList>
            <person name="Klenk H.-P."/>
        </authorList>
    </citation>
    <scope>NUCLEOTIDE SEQUENCE [LARGE SCALE GENOMIC DNA]</scope>
    <source>
        <strain evidence="2 3">DSM 28967</strain>
    </source>
</reference>
<proteinExistence type="predicted"/>
<dbReference type="RefSeq" id="WP_184793732.1">
    <property type="nucleotide sequence ID" value="NZ_JACHMY010000001.1"/>
</dbReference>
<sequence length="279" mass="29673">MTAPSRVLAPPNVTRFRPPRFGLGGSRLGAAEGTVATATIEAAYTAGIRFFDTSPAYDDYQRRLGAGLAAHPRSGFLVSTKVGLEGVRESVAGSLERLGVTTLDLVFVQDPGDAPIDAAYGVLAELRERGIVGAIGVAGREWQQLDRLVKELELDVVLLAGQYSLLDRSGGPLLDRCQARGVAVIVSGVLTKEILLTDRSKQTTDPLTIRARRMSAVCEPYGVSLPQAALAFPGRHPAVTSVLIGAATPAEIRADAALVRQPVPERFWRDPELARLLAG</sequence>